<proteinExistence type="predicted"/>
<keyword evidence="2" id="KW-0812">Transmembrane</keyword>
<dbReference type="Pfam" id="PF10342">
    <property type="entry name" value="Kre9_KNH"/>
    <property type="match status" value="1"/>
</dbReference>
<keyword evidence="2" id="KW-0472">Membrane</keyword>
<evidence type="ECO:0000256" key="3">
    <source>
        <dbReference type="SAM" id="SignalP"/>
    </source>
</evidence>
<evidence type="ECO:0000259" key="4">
    <source>
        <dbReference type="Pfam" id="PF10342"/>
    </source>
</evidence>
<feature type="chain" id="PRO_5007864235" description="Yeast cell wall synthesis Kre9/Knh1-like N-terminal domain-containing protein" evidence="3">
    <location>
        <begin position="28"/>
        <end position="193"/>
    </location>
</feature>
<reference evidence="5 6" key="1">
    <citation type="journal article" date="2016" name="Mol. Biol. Evol.">
        <title>Comparative Genomics of Early-Diverging Mushroom-Forming Fungi Provides Insights into the Origins of Lignocellulose Decay Capabilities.</title>
        <authorList>
            <person name="Nagy L.G."/>
            <person name="Riley R."/>
            <person name="Tritt A."/>
            <person name="Adam C."/>
            <person name="Daum C."/>
            <person name="Floudas D."/>
            <person name="Sun H."/>
            <person name="Yadav J.S."/>
            <person name="Pangilinan J."/>
            <person name="Larsson K.H."/>
            <person name="Matsuura K."/>
            <person name="Barry K."/>
            <person name="Labutti K."/>
            <person name="Kuo R."/>
            <person name="Ohm R.A."/>
            <person name="Bhattacharya S.S."/>
            <person name="Shirouzu T."/>
            <person name="Yoshinaga Y."/>
            <person name="Martin F.M."/>
            <person name="Grigoriev I.V."/>
            <person name="Hibbett D.S."/>
        </authorList>
    </citation>
    <scope>NUCLEOTIDE SEQUENCE [LARGE SCALE GENOMIC DNA]</scope>
    <source>
        <strain evidence="5 6">L-15889</strain>
    </source>
</reference>
<organism evidence="5 6">
    <name type="scientific">Daedalea quercina L-15889</name>
    <dbReference type="NCBI Taxonomy" id="1314783"/>
    <lineage>
        <taxon>Eukaryota</taxon>
        <taxon>Fungi</taxon>
        <taxon>Dikarya</taxon>
        <taxon>Basidiomycota</taxon>
        <taxon>Agaricomycotina</taxon>
        <taxon>Agaricomycetes</taxon>
        <taxon>Polyporales</taxon>
        <taxon>Fomitopsis</taxon>
    </lineage>
</organism>
<evidence type="ECO:0000313" key="5">
    <source>
        <dbReference type="EMBL" id="KZT68577.1"/>
    </source>
</evidence>
<evidence type="ECO:0000256" key="1">
    <source>
        <dbReference type="ARBA" id="ARBA00022729"/>
    </source>
</evidence>
<protein>
    <recommendedName>
        <fullName evidence="4">Yeast cell wall synthesis Kre9/Knh1-like N-terminal domain-containing protein</fullName>
    </recommendedName>
</protein>
<gene>
    <name evidence="5" type="ORF">DAEQUDRAFT_766190</name>
</gene>
<feature type="transmembrane region" description="Helical" evidence="2">
    <location>
        <begin position="171"/>
        <end position="192"/>
    </location>
</feature>
<dbReference type="InterPro" id="IPR018466">
    <property type="entry name" value="Kre9/Knh1-like_N"/>
</dbReference>
<feature type="domain" description="Yeast cell wall synthesis Kre9/Knh1-like N-terminal" evidence="4">
    <location>
        <begin position="35"/>
        <end position="122"/>
    </location>
</feature>
<keyword evidence="6" id="KW-1185">Reference proteome</keyword>
<sequence length="193" mass="20602">MHRLFSLVPTGLLSLLLAWCLVPFAKADYWNITEPANGVVWTNGQTNLISWSKALDDGVTQFDIELQRLSTSGLSYVAHLVPDSLSAINVYIQDLPTGDDYYVMFVNYTHGVLYTSSSTFTISDSTNSSSPSPDSSAPTVTISGAPNPTAQFATTFASAGMRGWTGIDGSALQIVTITSALLVCMLCGAFSVL</sequence>
<evidence type="ECO:0000256" key="2">
    <source>
        <dbReference type="SAM" id="Phobius"/>
    </source>
</evidence>
<feature type="signal peptide" evidence="3">
    <location>
        <begin position="1"/>
        <end position="27"/>
    </location>
</feature>
<dbReference type="Proteomes" id="UP000076727">
    <property type="component" value="Unassembled WGS sequence"/>
</dbReference>
<keyword evidence="1 3" id="KW-0732">Signal</keyword>
<accession>A0A165PSE1</accession>
<dbReference type="OrthoDB" id="2581067at2759"/>
<dbReference type="AlphaFoldDB" id="A0A165PSE1"/>
<keyword evidence="2" id="KW-1133">Transmembrane helix</keyword>
<dbReference type="EMBL" id="KV429065">
    <property type="protein sequence ID" value="KZT68577.1"/>
    <property type="molecule type" value="Genomic_DNA"/>
</dbReference>
<name>A0A165PSE1_9APHY</name>
<evidence type="ECO:0000313" key="6">
    <source>
        <dbReference type="Proteomes" id="UP000076727"/>
    </source>
</evidence>